<dbReference type="GO" id="GO:0000160">
    <property type="term" value="P:phosphorelay signal transduction system"/>
    <property type="evidence" value="ECO:0007669"/>
    <property type="project" value="InterPro"/>
</dbReference>
<keyword evidence="2" id="KW-0812">Transmembrane</keyword>
<reference evidence="4 5" key="1">
    <citation type="submission" date="2019-01" db="EMBL/GenBank/DDBJ databases">
        <title>Ktedonosporobacter rubrisoli SCAWS-G2.</title>
        <authorList>
            <person name="Huang Y."/>
            <person name="Yan B."/>
        </authorList>
    </citation>
    <scope>NUCLEOTIDE SEQUENCE [LARGE SCALE GENOMIC DNA]</scope>
    <source>
        <strain evidence="4 5">SCAWS-G2</strain>
    </source>
</reference>
<name>A0A4P6K1A3_KTERU</name>
<dbReference type="PROSITE" id="PS50110">
    <property type="entry name" value="RESPONSE_REGULATORY"/>
    <property type="match status" value="1"/>
</dbReference>
<dbReference type="SUPFAM" id="SSF52172">
    <property type="entry name" value="CheY-like"/>
    <property type="match status" value="1"/>
</dbReference>
<dbReference type="InterPro" id="IPR001789">
    <property type="entry name" value="Sig_transdc_resp-reg_receiver"/>
</dbReference>
<sequence>MLQGNMQTMLTASTTATVLLIEADSSLRRLIALGLQHQGMQVIEASSPLNATAAEMQTVDLLVLDVDYGVARDWSALEAVRLHPQFSTLPIVVLAWDEDLVLENAGLGSAGSATDKLICLAKPFDARILHQAIGQLLQAQAQEQAEREAQVEAVLLASYAQQSPPSFWPLVTAVGVLLAFIGMMLQVAVAVVGLLIVALALLLWTLDAKSGHETVAAVSM</sequence>
<dbReference type="OrthoDB" id="158681at2"/>
<dbReference type="EMBL" id="CP035758">
    <property type="protein sequence ID" value="QBD81216.1"/>
    <property type="molecule type" value="Genomic_DNA"/>
</dbReference>
<proteinExistence type="predicted"/>
<organism evidence="4 5">
    <name type="scientific">Ktedonosporobacter rubrisoli</name>
    <dbReference type="NCBI Taxonomy" id="2509675"/>
    <lineage>
        <taxon>Bacteria</taxon>
        <taxon>Bacillati</taxon>
        <taxon>Chloroflexota</taxon>
        <taxon>Ktedonobacteria</taxon>
        <taxon>Ktedonobacterales</taxon>
        <taxon>Ktedonosporobacteraceae</taxon>
        <taxon>Ktedonosporobacter</taxon>
    </lineage>
</organism>
<evidence type="ECO:0000259" key="3">
    <source>
        <dbReference type="PROSITE" id="PS50110"/>
    </source>
</evidence>
<evidence type="ECO:0000313" key="5">
    <source>
        <dbReference type="Proteomes" id="UP000290365"/>
    </source>
</evidence>
<accession>A0A4P6K1A3</accession>
<gene>
    <name evidence="4" type="ORF">EPA93_36670</name>
</gene>
<keyword evidence="2" id="KW-0472">Membrane</keyword>
<feature type="modified residue" description="4-aspartylphosphate" evidence="1">
    <location>
        <position position="65"/>
    </location>
</feature>
<dbReference type="KEGG" id="kbs:EPA93_36670"/>
<dbReference type="Proteomes" id="UP000290365">
    <property type="component" value="Chromosome"/>
</dbReference>
<protein>
    <submittedName>
        <fullName evidence="4">Response regulator transcription factor</fullName>
    </submittedName>
</protein>
<feature type="domain" description="Response regulatory" evidence="3">
    <location>
        <begin position="17"/>
        <end position="137"/>
    </location>
</feature>
<dbReference type="RefSeq" id="WP_129892277.1">
    <property type="nucleotide sequence ID" value="NZ_CP035758.1"/>
</dbReference>
<keyword evidence="1" id="KW-0597">Phosphoprotein</keyword>
<evidence type="ECO:0000256" key="2">
    <source>
        <dbReference type="SAM" id="Phobius"/>
    </source>
</evidence>
<evidence type="ECO:0000313" key="4">
    <source>
        <dbReference type="EMBL" id="QBD81216.1"/>
    </source>
</evidence>
<keyword evidence="2" id="KW-1133">Transmembrane helix</keyword>
<dbReference type="Gene3D" id="3.40.50.2300">
    <property type="match status" value="1"/>
</dbReference>
<evidence type="ECO:0000256" key="1">
    <source>
        <dbReference type="PROSITE-ProRule" id="PRU00169"/>
    </source>
</evidence>
<dbReference type="Gene3D" id="1.10.287.70">
    <property type="match status" value="1"/>
</dbReference>
<dbReference type="InterPro" id="IPR011006">
    <property type="entry name" value="CheY-like_superfamily"/>
</dbReference>
<dbReference type="AlphaFoldDB" id="A0A4P6K1A3"/>
<dbReference type="SMART" id="SM00448">
    <property type="entry name" value="REC"/>
    <property type="match status" value="1"/>
</dbReference>
<feature type="transmembrane region" description="Helical" evidence="2">
    <location>
        <begin position="170"/>
        <end position="203"/>
    </location>
</feature>
<keyword evidence="5" id="KW-1185">Reference proteome</keyword>